<dbReference type="OrthoDB" id="293868at2759"/>
<evidence type="ECO:0000313" key="5">
    <source>
        <dbReference type="Proteomes" id="UP000604046"/>
    </source>
</evidence>
<feature type="compositionally biased region" description="Polar residues" evidence="2">
    <location>
        <begin position="318"/>
        <end position="327"/>
    </location>
</feature>
<dbReference type="AlphaFoldDB" id="A0A812IC84"/>
<evidence type="ECO:0000259" key="3">
    <source>
        <dbReference type="PROSITE" id="PS50222"/>
    </source>
</evidence>
<organism evidence="4 5">
    <name type="scientific">Symbiodinium natans</name>
    <dbReference type="NCBI Taxonomy" id="878477"/>
    <lineage>
        <taxon>Eukaryota</taxon>
        <taxon>Sar</taxon>
        <taxon>Alveolata</taxon>
        <taxon>Dinophyceae</taxon>
        <taxon>Suessiales</taxon>
        <taxon>Symbiodiniaceae</taxon>
        <taxon>Symbiodinium</taxon>
    </lineage>
</organism>
<feature type="region of interest" description="Disordered" evidence="2">
    <location>
        <begin position="305"/>
        <end position="346"/>
    </location>
</feature>
<evidence type="ECO:0000313" key="4">
    <source>
        <dbReference type="EMBL" id="CAE7028291.1"/>
    </source>
</evidence>
<dbReference type="InterPro" id="IPR002048">
    <property type="entry name" value="EF_hand_dom"/>
</dbReference>
<keyword evidence="5" id="KW-1185">Reference proteome</keyword>
<comment type="caution">
    <text evidence="4">The sequence shown here is derived from an EMBL/GenBank/DDBJ whole genome shotgun (WGS) entry which is preliminary data.</text>
</comment>
<name>A0A812IC84_9DINO</name>
<evidence type="ECO:0000256" key="2">
    <source>
        <dbReference type="SAM" id="MobiDB-lite"/>
    </source>
</evidence>
<dbReference type="GO" id="GO:0005509">
    <property type="term" value="F:calcium ion binding"/>
    <property type="evidence" value="ECO:0007669"/>
    <property type="project" value="InterPro"/>
</dbReference>
<dbReference type="PROSITE" id="PS50222">
    <property type="entry name" value="EF_HAND_2"/>
    <property type="match status" value="1"/>
</dbReference>
<dbReference type="EMBL" id="CAJNDS010000207">
    <property type="protein sequence ID" value="CAE7028291.1"/>
    <property type="molecule type" value="Genomic_DNA"/>
</dbReference>
<sequence length="375" mass="41017">MPHQATKLQMSAALLHVRGCLSMQRGFSSKELLKAFRGTEQLVQKVQDHTGLPKEELERMKTEDLQAEFEILGLDMSSAVSFEQFVQALLKLHGLRRIHKRKSGHDLPNTGEAAGSSAATVAAPRLEKELLDLKEKVASLAECFDLPKHEGCKDGSEVEVLQQQVRAMSERVDGSMEQVEWCKEQTEQAVGMVARLAETLQKQAMDSYNMEQALVKSESKLIGLQASSVSVLEGRLRAFVKAELESAVLTAMQDTRVLPRLQVLEKDHRQLCDAVEEDTRWLRDAVEALSESLGLDLATAADDGVKSLSPSMHDRESQAMSPSSPNDATMGGLTSPEGRNAALFAQLDADGDGDVSLKEFHAAKVADGQRKAPVS</sequence>
<dbReference type="PROSITE" id="PS00018">
    <property type="entry name" value="EF_HAND_1"/>
    <property type="match status" value="1"/>
</dbReference>
<dbReference type="Proteomes" id="UP000604046">
    <property type="component" value="Unassembled WGS sequence"/>
</dbReference>
<accession>A0A812IC84</accession>
<protein>
    <recommendedName>
        <fullName evidence="3">EF-hand domain-containing protein</fullName>
    </recommendedName>
</protein>
<evidence type="ECO:0000256" key="1">
    <source>
        <dbReference type="ARBA" id="ARBA00022837"/>
    </source>
</evidence>
<reference evidence="4" key="1">
    <citation type="submission" date="2021-02" db="EMBL/GenBank/DDBJ databases">
        <authorList>
            <person name="Dougan E. K."/>
            <person name="Rhodes N."/>
            <person name="Thang M."/>
            <person name="Chan C."/>
        </authorList>
    </citation>
    <scope>NUCLEOTIDE SEQUENCE</scope>
</reference>
<keyword evidence="1" id="KW-0106">Calcium</keyword>
<feature type="domain" description="EF-hand" evidence="3">
    <location>
        <begin position="335"/>
        <end position="370"/>
    </location>
</feature>
<dbReference type="SUPFAM" id="SSF47473">
    <property type="entry name" value="EF-hand"/>
    <property type="match status" value="1"/>
</dbReference>
<dbReference type="InterPro" id="IPR011992">
    <property type="entry name" value="EF-hand-dom_pair"/>
</dbReference>
<gene>
    <name evidence="4" type="ORF">SNAT2548_LOCUS3403</name>
</gene>
<dbReference type="InterPro" id="IPR018247">
    <property type="entry name" value="EF_Hand_1_Ca_BS"/>
</dbReference>
<proteinExistence type="predicted"/>